<feature type="region of interest" description="Disordered" evidence="1">
    <location>
        <begin position="1"/>
        <end position="51"/>
    </location>
</feature>
<sequence>MRMGKEEEREQRRKSYGVCPGQQPVRRNEDERRGNEGHLPSLGISFNDNDSLNPNRIIRADELYDVQSLCDNRAFPTPPYFYKNEDNDDQE</sequence>
<dbReference type="AlphaFoldDB" id="A0ABD2CU79"/>
<reference evidence="2 3" key="1">
    <citation type="journal article" date="2024" name="Ann. Entomol. Soc. Am.">
        <title>Genomic analyses of the southern and eastern yellowjacket wasps (Hymenoptera: Vespidae) reveal evolutionary signatures of social life.</title>
        <authorList>
            <person name="Catto M.A."/>
            <person name="Caine P.B."/>
            <person name="Orr S.E."/>
            <person name="Hunt B.G."/>
            <person name="Goodisman M.A.D."/>
        </authorList>
    </citation>
    <scope>NUCLEOTIDE SEQUENCE [LARGE SCALE GENOMIC DNA]</scope>
    <source>
        <strain evidence="2">232</strain>
        <tissue evidence="2">Head and thorax</tissue>
    </source>
</reference>
<dbReference type="EMBL" id="JAYRBN010000031">
    <property type="protein sequence ID" value="KAL2748642.1"/>
    <property type="molecule type" value="Genomic_DNA"/>
</dbReference>
<organism evidence="2 3">
    <name type="scientific">Vespula maculifrons</name>
    <name type="common">Eastern yellow jacket</name>
    <name type="synonym">Wasp</name>
    <dbReference type="NCBI Taxonomy" id="7453"/>
    <lineage>
        <taxon>Eukaryota</taxon>
        <taxon>Metazoa</taxon>
        <taxon>Ecdysozoa</taxon>
        <taxon>Arthropoda</taxon>
        <taxon>Hexapoda</taxon>
        <taxon>Insecta</taxon>
        <taxon>Pterygota</taxon>
        <taxon>Neoptera</taxon>
        <taxon>Endopterygota</taxon>
        <taxon>Hymenoptera</taxon>
        <taxon>Apocrita</taxon>
        <taxon>Aculeata</taxon>
        <taxon>Vespoidea</taxon>
        <taxon>Vespidae</taxon>
        <taxon>Vespinae</taxon>
        <taxon>Vespula</taxon>
    </lineage>
</organism>
<evidence type="ECO:0000313" key="3">
    <source>
        <dbReference type="Proteomes" id="UP001607303"/>
    </source>
</evidence>
<feature type="compositionally biased region" description="Basic and acidic residues" evidence="1">
    <location>
        <begin position="26"/>
        <end position="36"/>
    </location>
</feature>
<keyword evidence="3" id="KW-1185">Reference proteome</keyword>
<dbReference type="Proteomes" id="UP001607303">
    <property type="component" value="Unassembled WGS sequence"/>
</dbReference>
<accession>A0ABD2CU79</accession>
<proteinExistence type="predicted"/>
<comment type="caution">
    <text evidence="2">The sequence shown here is derived from an EMBL/GenBank/DDBJ whole genome shotgun (WGS) entry which is preliminary data.</text>
</comment>
<gene>
    <name evidence="2" type="ORF">V1477_003285</name>
</gene>
<evidence type="ECO:0000256" key="1">
    <source>
        <dbReference type="SAM" id="MobiDB-lite"/>
    </source>
</evidence>
<protein>
    <submittedName>
        <fullName evidence="2">Uncharacterized protein</fullName>
    </submittedName>
</protein>
<evidence type="ECO:0000313" key="2">
    <source>
        <dbReference type="EMBL" id="KAL2748642.1"/>
    </source>
</evidence>
<name>A0ABD2CU79_VESMC</name>
<feature type="compositionally biased region" description="Basic and acidic residues" evidence="1">
    <location>
        <begin position="1"/>
        <end position="13"/>
    </location>
</feature>